<dbReference type="GO" id="GO:0030655">
    <property type="term" value="P:beta-lactam antibiotic catabolic process"/>
    <property type="evidence" value="ECO:0007669"/>
    <property type="project" value="InterPro"/>
</dbReference>
<feature type="domain" description="Beta-lactamase class A catalytic" evidence="1">
    <location>
        <begin position="59"/>
        <end position="318"/>
    </location>
</feature>
<dbReference type="AlphaFoldDB" id="A0A2T1GN43"/>
<keyword evidence="3" id="KW-1185">Reference proteome</keyword>
<keyword evidence="2" id="KW-0378">Hydrolase</keyword>
<sequence length="347" mass="37903">MFSLKLIRWCFLLSAIVAIITLSHPHLSSADRSKSSPAIVSSFDRLNHLDFSAAQGRVGVGVMDLNTGKSWFYNGERRLPMQSVYKLPVGIVVLKQVDAGKLSLDRPVTVSRQDFAPLWSPIRQEITGDSKQYTVRELLERAVGVSDNTAVDVLIRLVGGPERVTATLRQMNIRGIRVDRLERQLQPDCVGLTNFRPELADEQKYAAAVERIPVAVKRAALDRYLSDPRDTATPKETIDLLAKLQSRQLLSENSTALLLKIMTDSPTGQQRLKAGLPQGWSIAHKTGTGPEVLGVGTATNDVGIITSHGKQVAIAVFVAGSKAPIAKREQIIAQVATTVVQAMQTPK</sequence>
<dbReference type="InterPro" id="IPR012338">
    <property type="entry name" value="Beta-lactam/transpept-like"/>
</dbReference>
<dbReference type="GO" id="GO:0008800">
    <property type="term" value="F:beta-lactamase activity"/>
    <property type="evidence" value="ECO:0007669"/>
    <property type="project" value="InterPro"/>
</dbReference>
<dbReference type="PRINTS" id="PR00118">
    <property type="entry name" value="BLACTAMASEA"/>
</dbReference>
<dbReference type="GO" id="GO:0046677">
    <property type="term" value="P:response to antibiotic"/>
    <property type="evidence" value="ECO:0007669"/>
    <property type="project" value="InterPro"/>
</dbReference>
<dbReference type="Proteomes" id="UP000238937">
    <property type="component" value="Unassembled WGS sequence"/>
</dbReference>
<gene>
    <name evidence="2" type="ORF">C7B77_01095</name>
</gene>
<dbReference type="PANTHER" id="PTHR35333">
    <property type="entry name" value="BETA-LACTAMASE"/>
    <property type="match status" value="1"/>
</dbReference>
<evidence type="ECO:0000313" key="3">
    <source>
        <dbReference type="Proteomes" id="UP000238937"/>
    </source>
</evidence>
<dbReference type="NCBIfam" id="NF033103">
    <property type="entry name" value="bla_class_A"/>
    <property type="match status" value="1"/>
</dbReference>
<dbReference type="Pfam" id="PF13354">
    <property type="entry name" value="Beta-lactamase2"/>
    <property type="match status" value="1"/>
</dbReference>
<organism evidence="2 3">
    <name type="scientific">Chamaesiphon polymorphus CCALA 037</name>
    <dbReference type="NCBI Taxonomy" id="2107692"/>
    <lineage>
        <taxon>Bacteria</taxon>
        <taxon>Bacillati</taxon>
        <taxon>Cyanobacteriota</taxon>
        <taxon>Cyanophyceae</taxon>
        <taxon>Gomontiellales</taxon>
        <taxon>Chamaesiphonaceae</taxon>
        <taxon>Chamaesiphon</taxon>
    </lineage>
</organism>
<evidence type="ECO:0000313" key="2">
    <source>
        <dbReference type="EMBL" id="PSB59354.1"/>
    </source>
</evidence>
<name>A0A2T1GN43_9CYAN</name>
<dbReference type="InterPro" id="IPR000871">
    <property type="entry name" value="Beta-lactam_class-A"/>
</dbReference>
<dbReference type="PANTHER" id="PTHR35333:SF3">
    <property type="entry name" value="BETA-LACTAMASE-TYPE TRANSPEPTIDASE FOLD CONTAINING PROTEIN"/>
    <property type="match status" value="1"/>
</dbReference>
<dbReference type="EMBL" id="PVWO01000007">
    <property type="protein sequence ID" value="PSB59354.1"/>
    <property type="molecule type" value="Genomic_DNA"/>
</dbReference>
<dbReference type="Gene3D" id="3.40.710.10">
    <property type="entry name" value="DD-peptidase/beta-lactamase superfamily"/>
    <property type="match status" value="1"/>
</dbReference>
<comment type="caution">
    <text evidence="2">The sequence shown here is derived from an EMBL/GenBank/DDBJ whole genome shotgun (WGS) entry which is preliminary data.</text>
</comment>
<protein>
    <submittedName>
        <fullName evidence="2">Serine hydrolase</fullName>
    </submittedName>
</protein>
<dbReference type="OrthoDB" id="9775096at2"/>
<reference evidence="2 3" key="1">
    <citation type="submission" date="2018-03" db="EMBL/GenBank/DDBJ databases">
        <title>The ancient ancestry and fast evolution of plastids.</title>
        <authorList>
            <person name="Moore K.R."/>
            <person name="Magnabosco C."/>
            <person name="Momper L."/>
            <person name="Gold D.A."/>
            <person name="Bosak T."/>
            <person name="Fournier G.P."/>
        </authorList>
    </citation>
    <scope>NUCLEOTIDE SEQUENCE [LARGE SCALE GENOMIC DNA]</scope>
    <source>
        <strain evidence="2 3">CCALA 037</strain>
    </source>
</reference>
<accession>A0A2T1GN43</accession>
<proteinExistence type="predicted"/>
<evidence type="ECO:0000259" key="1">
    <source>
        <dbReference type="Pfam" id="PF13354"/>
    </source>
</evidence>
<dbReference type="InterPro" id="IPR045155">
    <property type="entry name" value="Beta-lactam_cat"/>
</dbReference>
<dbReference type="SUPFAM" id="SSF56601">
    <property type="entry name" value="beta-lactamase/transpeptidase-like"/>
    <property type="match status" value="1"/>
</dbReference>